<keyword evidence="4" id="KW-1133">Transmembrane helix</keyword>
<feature type="compositionally biased region" description="Basic residues" evidence="7">
    <location>
        <begin position="379"/>
        <end position="388"/>
    </location>
</feature>
<dbReference type="PANTHER" id="PTHR48063:SF98">
    <property type="entry name" value="LRR RECEPTOR-LIKE SERINE_THREONINE-PROTEIN KINASE FLS2"/>
    <property type="match status" value="1"/>
</dbReference>
<dbReference type="EMBL" id="BKCJ010010478">
    <property type="protein sequence ID" value="GEU91765.1"/>
    <property type="molecule type" value="Genomic_DNA"/>
</dbReference>
<dbReference type="InterPro" id="IPR046956">
    <property type="entry name" value="RLP23-like"/>
</dbReference>
<name>A0A6L2P403_TANCI</name>
<keyword evidence="3" id="KW-0732">Signal</keyword>
<gene>
    <name evidence="8" type="ORF">Tci_063743</name>
</gene>
<keyword evidence="5" id="KW-0472">Membrane</keyword>
<evidence type="ECO:0000256" key="2">
    <source>
        <dbReference type="ARBA" id="ARBA00022692"/>
    </source>
</evidence>
<evidence type="ECO:0000256" key="5">
    <source>
        <dbReference type="ARBA" id="ARBA00023136"/>
    </source>
</evidence>
<organism evidence="8">
    <name type="scientific">Tanacetum cinerariifolium</name>
    <name type="common">Dalmatian daisy</name>
    <name type="synonym">Chrysanthemum cinerariifolium</name>
    <dbReference type="NCBI Taxonomy" id="118510"/>
    <lineage>
        <taxon>Eukaryota</taxon>
        <taxon>Viridiplantae</taxon>
        <taxon>Streptophyta</taxon>
        <taxon>Embryophyta</taxon>
        <taxon>Tracheophyta</taxon>
        <taxon>Spermatophyta</taxon>
        <taxon>Magnoliopsida</taxon>
        <taxon>eudicotyledons</taxon>
        <taxon>Gunneridae</taxon>
        <taxon>Pentapetalae</taxon>
        <taxon>asterids</taxon>
        <taxon>campanulids</taxon>
        <taxon>Asterales</taxon>
        <taxon>Asteraceae</taxon>
        <taxon>Asteroideae</taxon>
        <taxon>Anthemideae</taxon>
        <taxon>Anthemidinae</taxon>
        <taxon>Tanacetum</taxon>
    </lineage>
</organism>
<dbReference type="InterPro" id="IPR032675">
    <property type="entry name" value="LRR_dom_sf"/>
</dbReference>
<feature type="compositionally biased region" description="Basic and acidic residues" evidence="7">
    <location>
        <begin position="284"/>
        <end position="299"/>
    </location>
</feature>
<reference evidence="8" key="1">
    <citation type="journal article" date="2019" name="Sci. Rep.">
        <title>Draft genome of Tanacetum cinerariifolium, the natural source of mosquito coil.</title>
        <authorList>
            <person name="Yamashiro T."/>
            <person name="Shiraishi A."/>
            <person name="Satake H."/>
            <person name="Nakayama K."/>
        </authorList>
    </citation>
    <scope>NUCLEOTIDE SEQUENCE</scope>
</reference>
<feature type="region of interest" description="Disordered" evidence="7">
    <location>
        <begin position="345"/>
        <end position="390"/>
    </location>
</feature>
<dbReference type="PANTHER" id="PTHR48063">
    <property type="entry name" value="LRR RECEPTOR-LIKE KINASE"/>
    <property type="match status" value="1"/>
</dbReference>
<feature type="region of interest" description="Disordered" evidence="7">
    <location>
        <begin position="284"/>
        <end position="330"/>
    </location>
</feature>
<evidence type="ECO:0000313" key="8">
    <source>
        <dbReference type="EMBL" id="GEU91765.1"/>
    </source>
</evidence>
<dbReference type="SUPFAM" id="SSF52058">
    <property type="entry name" value="L domain-like"/>
    <property type="match status" value="1"/>
</dbReference>
<proteinExistence type="predicted"/>
<dbReference type="InterPro" id="IPR001611">
    <property type="entry name" value="Leu-rich_rpt"/>
</dbReference>
<feature type="compositionally biased region" description="Basic and acidic residues" evidence="7">
    <location>
        <begin position="345"/>
        <end position="355"/>
    </location>
</feature>
<keyword evidence="6" id="KW-0325">Glycoprotein</keyword>
<evidence type="ECO:0000256" key="7">
    <source>
        <dbReference type="SAM" id="MobiDB-lite"/>
    </source>
</evidence>
<dbReference type="Pfam" id="PF00560">
    <property type="entry name" value="LRR_1"/>
    <property type="match status" value="2"/>
</dbReference>
<keyword evidence="2" id="KW-0812">Transmembrane</keyword>
<evidence type="ECO:0000256" key="3">
    <source>
        <dbReference type="ARBA" id="ARBA00022729"/>
    </source>
</evidence>
<sequence>MSSKSTSSQQSFQLSPSSKVNFKCEDGIIAFNNAVTLIEHTNDLYHPMLSFLSNCCIGTALTIQPSAIYVQYLKEFWYTAKVYEATKTITFLLSSYEKPLSFTQDEFISASCLPICENDVPLPNKETVRVGLATLGLFDKDKPTLSSTILFNSSPLKIKYGYCKNHKKTAKTEKNGHENGKKLIIKPTNKELNALNQLETQRFGTLQQEILKALRSKVGKSVKKYVLKEIDIVKEHLIWYSSLKQPMSLRKPRLMGEKVSLEENMALELTEEAKIAEEASIAEEAKVTKSTKAEEEHEPVNITPNPMNAKKTMAEPQGEQSNEQPPPDTELIPYVSSIMIVHSSVDKPSEDEPPARKLGLTPPPPPRLSGFDLPEPEKKRKGRRHQRTYHQEPEPGIFFYKCNFDLVFQREEEFHLATTAQLIRLQNISSGIKGLVERKASTSNLRRIQVKNIIKEVEDYLKTYSSVGMDISWYVEGIRWGLRTIKGGNTLTIMLPFEEEQAELKHFFKLENWLTGRIPTSIGGNSSSLKLLSLRSNQLEGKIRDEICRLKSIQILDLSLNDLFRNIPTCFTNFSVISGRLSPGSPTLFYEITIDYKQQESAFLMIIGRVSSYNTIFKLVWEIDLSDNNLSGPIPSELGTLKGLRYLHLSRNDLFSNIPKTISKIRLLESLDLSVNHLNRKIPMGLSRKRKEKGVNDLKWENVVLFEQNEGKENPTLLLNNHHGRRARRGYNDLYRHQ</sequence>
<dbReference type="AlphaFoldDB" id="A0A6L2P403"/>
<comment type="caution">
    <text evidence="8">The sequence shown here is derived from an EMBL/GenBank/DDBJ whole genome shotgun (WGS) entry which is preliminary data.</text>
</comment>
<dbReference type="Gene3D" id="3.80.10.10">
    <property type="entry name" value="Ribonuclease Inhibitor"/>
    <property type="match status" value="1"/>
</dbReference>
<comment type="subcellular location">
    <subcellularLocation>
        <location evidence="1">Membrane</location>
        <topology evidence="1">Single-pass type I membrane protein</topology>
    </subcellularLocation>
</comment>
<protein>
    <submittedName>
        <fullName evidence="8">Leucine-rich repeat protein</fullName>
    </submittedName>
</protein>
<accession>A0A6L2P403</accession>
<evidence type="ECO:0000256" key="6">
    <source>
        <dbReference type="ARBA" id="ARBA00023180"/>
    </source>
</evidence>
<dbReference type="GO" id="GO:0016020">
    <property type="term" value="C:membrane"/>
    <property type="evidence" value="ECO:0007669"/>
    <property type="project" value="UniProtKB-SubCell"/>
</dbReference>
<evidence type="ECO:0000256" key="4">
    <source>
        <dbReference type="ARBA" id="ARBA00022989"/>
    </source>
</evidence>
<evidence type="ECO:0000256" key="1">
    <source>
        <dbReference type="ARBA" id="ARBA00004479"/>
    </source>
</evidence>